<dbReference type="InterPro" id="IPR029058">
    <property type="entry name" value="AB_hydrolase_fold"/>
</dbReference>
<keyword evidence="1" id="KW-0732">Signal</keyword>
<proteinExistence type="predicted"/>
<keyword evidence="2" id="KW-0378">Hydrolase</keyword>
<dbReference type="SUPFAM" id="SSF53474">
    <property type="entry name" value="alpha/beta-Hydrolases"/>
    <property type="match status" value="1"/>
</dbReference>
<dbReference type="InterPro" id="IPR050583">
    <property type="entry name" value="Mycobacterial_A85_antigen"/>
</dbReference>
<dbReference type="Gene3D" id="3.40.50.1820">
    <property type="entry name" value="alpha/beta hydrolase"/>
    <property type="match status" value="1"/>
</dbReference>
<name>A0A6I6MP51_9CAUL</name>
<dbReference type="KEGG" id="tsv:DSM104635_01534"/>
<dbReference type="InterPro" id="IPR000801">
    <property type="entry name" value="Esterase-like"/>
</dbReference>
<protein>
    <submittedName>
        <fullName evidence="2">Putative hydrolase of the alpha/beta superfamily protein</fullName>
    </submittedName>
</protein>
<dbReference type="PANTHER" id="PTHR48098:SF6">
    <property type="entry name" value="FERRI-BACILLIBACTIN ESTERASE BESA"/>
    <property type="match status" value="1"/>
</dbReference>
<feature type="chain" id="PRO_5026060515" evidence="1">
    <location>
        <begin position="21"/>
        <end position="272"/>
    </location>
</feature>
<accession>A0A6I6MP51</accession>
<dbReference type="GO" id="GO:0016787">
    <property type="term" value="F:hydrolase activity"/>
    <property type="evidence" value="ECO:0007669"/>
    <property type="project" value="UniProtKB-KW"/>
</dbReference>
<dbReference type="EMBL" id="CP047045">
    <property type="protein sequence ID" value="QGZ94704.1"/>
    <property type="molecule type" value="Genomic_DNA"/>
</dbReference>
<sequence>MLRTLIAALSLACLAAPASAQEWSPTEQIAAETLYQMLPGPNEGETREVFFWRPPNASDGPLPVLYMADGFAGLEVAVSRIRPAIIEGRARPIVVVAMAANPEYRRVEYALGRRDSPIWEAHFAWFTNTVLPWAEIHAGASTERSQRGVGGMSNGADFAIAAASRRPDLFSAVLAHSPVNDLRSWFRSEPDTRWVLTAGQSERAGAVALLSSRIAIAIGDRPLRQCIGLWHHDMSGWRNVSPGSVAWLFDLADPHAVEIPQERESCRVRNDG</sequence>
<organism evidence="2 3">
    <name type="scientific">Terricaulis silvestris</name>
    <dbReference type="NCBI Taxonomy" id="2686094"/>
    <lineage>
        <taxon>Bacteria</taxon>
        <taxon>Pseudomonadati</taxon>
        <taxon>Pseudomonadota</taxon>
        <taxon>Alphaproteobacteria</taxon>
        <taxon>Caulobacterales</taxon>
        <taxon>Caulobacteraceae</taxon>
        <taxon>Terricaulis</taxon>
    </lineage>
</organism>
<evidence type="ECO:0000256" key="1">
    <source>
        <dbReference type="SAM" id="SignalP"/>
    </source>
</evidence>
<gene>
    <name evidence="2" type="ORF">DSM104635_01534</name>
</gene>
<evidence type="ECO:0000313" key="3">
    <source>
        <dbReference type="Proteomes" id="UP000431269"/>
    </source>
</evidence>
<dbReference type="Pfam" id="PF00756">
    <property type="entry name" value="Esterase"/>
    <property type="match status" value="1"/>
</dbReference>
<evidence type="ECO:0000313" key="2">
    <source>
        <dbReference type="EMBL" id="QGZ94704.1"/>
    </source>
</evidence>
<reference evidence="3" key="1">
    <citation type="submission" date="2019-12" db="EMBL/GenBank/DDBJ databases">
        <title>Complete genome of Terracaulis silvestris 0127_4.</title>
        <authorList>
            <person name="Vieira S."/>
            <person name="Riedel T."/>
            <person name="Sproer C."/>
            <person name="Pascual J."/>
            <person name="Boedeker C."/>
            <person name="Overmann J."/>
        </authorList>
    </citation>
    <scope>NUCLEOTIDE SEQUENCE [LARGE SCALE GENOMIC DNA]</scope>
    <source>
        <strain evidence="3">0127_4</strain>
    </source>
</reference>
<dbReference type="Proteomes" id="UP000431269">
    <property type="component" value="Chromosome"/>
</dbReference>
<keyword evidence="3" id="KW-1185">Reference proteome</keyword>
<dbReference type="AlphaFoldDB" id="A0A6I6MP51"/>
<dbReference type="RefSeq" id="WP_158765624.1">
    <property type="nucleotide sequence ID" value="NZ_CP047045.1"/>
</dbReference>
<feature type="signal peptide" evidence="1">
    <location>
        <begin position="1"/>
        <end position="20"/>
    </location>
</feature>
<dbReference type="PANTHER" id="PTHR48098">
    <property type="entry name" value="ENTEROCHELIN ESTERASE-RELATED"/>
    <property type="match status" value="1"/>
</dbReference>